<dbReference type="PANTHER" id="PTHR34987">
    <property type="entry name" value="C, PUTATIVE (AFU_ORTHOLOGUE AFUA_3G02880)-RELATED"/>
    <property type="match status" value="1"/>
</dbReference>
<dbReference type="InterPro" id="IPR012341">
    <property type="entry name" value="6hp_glycosidase-like_sf"/>
</dbReference>
<gene>
    <name evidence="1" type="ORF">Z518_02117</name>
</gene>
<dbReference type="STRING" id="1442369.A0A0D2INU4"/>
<organism evidence="1 2">
    <name type="scientific">Rhinocladiella mackenziei CBS 650.93</name>
    <dbReference type="NCBI Taxonomy" id="1442369"/>
    <lineage>
        <taxon>Eukaryota</taxon>
        <taxon>Fungi</taxon>
        <taxon>Dikarya</taxon>
        <taxon>Ascomycota</taxon>
        <taxon>Pezizomycotina</taxon>
        <taxon>Eurotiomycetes</taxon>
        <taxon>Chaetothyriomycetidae</taxon>
        <taxon>Chaetothyriales</taxon>
        <taxon>Herpotrichiellaceae</taxon>
        <taxon>Rhinocladiella</taxon>
    </lineage>
</organism>
<dbReference type="RefSeq" id="XP_013274600.1">
    <property type="nucleotide sequence ID" value="XM_013419146.1"/>
</dbReference>
<dbReference type="AlphaFoldDB" id="A0A0D2INU4"/>
<proteinExistence type="predicted"/>
<keyword evidence="2" id="KW-1185">Reference proteome</keyword>
<dbReference type="HOGENOM" id="CLU_785623_0_0_1"/>
<reference evidence="1 2" key="1">
    <citation type="submission" date="2015-01" db="EMBL/GenBank/DDBJ databases">
        <title>The Genome Sequence of Rhinocladiella mackenzie CBS 650.93.</title>
        <authorList>
            <consortium name="The Broad Institute Genomics Platform"/>
            <person name="Cuomo C."/>
            <person name="de Hoog S."/>
            <person name="Gorbushina A."/>
            <person name="Stielow B."/>
            <person name="Teixiera M."/>
            <person name="Abouelleil A."/>
            <person name="Chapman S.B."/>
            <person name="Priest M."/>
            <person name="Young S.K."/>
            <person name="Wortman J."/>
            <person name="Nusbaum C."/>
            <person name="Birren B."/>
        </authorList>
    </citation>
    <scope>NUCLEOTIDE SEQUENCE [LARGE SCALE GENOMIC DNA]</scope>
    <source>
        <strain evidence="1 2">CBS 650.93</strain>
    </source>
</reference>
<dbReference type="SUPFAM" id="SSF48208">
    <property type="entry name" value="Six-hairpin glycosidases"/>
    <property type="match status" value="1"/>
</dbReference>
<name>A0A0D2INU4_9EURO</name>
<dbReference type="OrthoDB" id="10036721at2759"/>
<dbReference type="GO" id="GO:0003824">
    <property type="term" value="F:catalytic activity"/>
    <property type="evidence" value="ECO:0007669"/>
    <property type="project" value="UniProtKB-ARBA"/>
</dbReference>
<dbReference type="EMBL" id="KN847476">
    <property type="protein sequence ID" value="KIX07464.1"/>
    <property type="molecule type" value="Genomic_DNA"/>
</dbReference>
<accession>A0A0D2INU4</accession>
<evidence type="ECO:0008006" key="3">
    <source>
        <dbReference type="Google" id="ProtNLM"/>
    </source>
</evidence>
<sequence length="353" mass="38588">MTLAVGSMIFHHQFHYVLQIVLTTTALVSAVPYQEYILAPTSRTLHPVSVRTVNGTVLNASSLAKGQGGTTFASDYVGFTFSESSIWISGQTCDSTTGDDEPLWFPVTREVRINNHSVYFTAMPHVADGALGRYSGYFHSDDNKLSRVCLVGDSGLMNVTSSADWGRVGMGGHSIEANSILYYTLNVGLGLAKIVGDASVTSIWQQHAKTIKQAANARLWDASAGLYRDNETTTLYPQDGNSWAVVSNITANSTQIALISAKLAPRWTKVGAPAPEAGSTVSPFALGFELQAHYVAGQPERAMNLMRRMWVDFMLDDPRMTNSSFIEGYYSDRALHYVPYDLDSRISHARRGP</sequence>
<dbReference type="PANTHER" id="PTHR34987:SF6">
    <property type="entry name" value="ALPHA-L-RHAMNOSIDASE SIX-HAIRPIN GLYCOSIDASE DOMAIN-CONTAINING PROTEIN"/>
    <property type="match status" value="1"/>
</dbReference>
<evidence type="ECO:0000313" key="1">
    <source>
        <dbReference type="EMBL" id="KIX07464.1"/>
    </source>
</evidence>
<dbReference type="GO" id="GO:0005975">
    <property type="term" value="P:carbohydrate metabolic process"/>
    <property type="evidence" value="ECO:0007669"/>
    <property type="project" value="InterPro"/>
</dbReference>
<protein>
    <recommendedName>
        <fullName evidence="3">Alpha,alpha-trehalase</fullName>
    </recommendedName>
</protein>
<dbReference type="Gene3D" id="1.50.10.10">
    <property type="match status" value="1"/>
</dbReference>
<dbReference type="VEuPathDB" id="FungiDB:Z518_02117"/>
<evidence type="ECO:0000313" key="2">
    <source>
        <dbReference type="Proteomes" id="UP000053617"/>
    </source>
</evidence>
<dbReference type="InterPro" id="IPR008928">
    <property type="entry name" value="6-hairpin_glycosidase_sf"/>
</dbReference>
<dbReference type="GeneID" id="25290188"/>
<dbReference type="Proteomes" id="UP000053617">
    <property type="component" value="Unassembled WGS sequence"/>
</dbReference>